<sequence>MKIRTETLHDADRVREVIAAAFGSPGDVDLVDAVCADACWIPELSLVAEDDNGTAIAHVLLTRAGVGCVPSLTLAPVSVDPAHQGTGIGSTLPSVGMTFGKPMADAASAYQPQ</sequence>
<name>A0A5R9E9W9_9ACTN</name>
<dbReference type="SUPFAM" id="SSF55729">
    <property type="entry name" value="Acyl-CoA N-acyltransferases (Nat)"/>
    <property type="match status" value="1"/>
</dbReference>
<organism evidence="2 3">
    <name type="scientific">Streptomyces marianii</name>
    <dbReference type="NCBI Taxonomy" id="1817406"/>
    <lineage>
        <taxon>Bacteria</taxon>
        <taxon>Bacillati</taxon>
        <taxon>Actinomycetota</taxon>
        <taxon>Actinomycetes</taxon>
        <taxon>Kitasatosporales</taxon>
        <taxon>Streptomycetaceae</taxon>
        <taxon>Streptomyces</taxon>
    </lineage>
</organism>
<dbReference type="InterPro" id="IPR016181">
    <property type="entry name" value="Acyl_CoA_acyltransferase"/>
</dbReference>
<evidence type="ECO:0000313" key="3">
    <source>
        <dbReference type="Proteomes" id="UP000305921"/>
    </source>
</evidence>
<keyword evidence="2" id="KW-0808">Transferase</keyword>
<evidence type="ECO:0000313" key="2">
    <source>
        <dbReference type="EMBL" id="TLQ46818.1"/>
    </source>
</evidence>
<dbReference type="InterPro" id="IPR000182">
    <property type="entry name" value="GNAT_dom"/>
</dbReference>
<proteinExistence type="predicted"/>
<dbReference type="RefSeq" id="WP_138056120.1">
    <property type="nucleotide sequence ID" value="NZ_VAWE01000001.1"/>
</dbReference>
<feature type="domain" description="N-acetyltransferase" evidence="1">
    <location>
        <begin position="40"/>
        <end position="92"/>
    </location>
</feature>
<dbReference type="AlphaFoldDB" id="A0A5R9E9W9"/>
<reference evidence="2 3" key="1">
    <citation type="submission" date="2019-05" db="EMBL/GenBank/DDBJ databases">
        <title>Streptomyces marianii sp. nov., a novel marine actinomycete from southern coast of India.</title>
        <authorList>
            <person name="Iniyan A.M."/>
            <person name="Wink J."/>
            <person name="Ramprasad E."/>
            <person name="Ramana C.V."/>
            <person name="Bunk B."/>
            <person name="Sproer C."/>
            <person name="Joseph F.-J.R.S."/>
            <person name="Vincent S.G.P."/>
        </authorList>
    </citation>
    <scope>NUCLEOTIDE SEQUENCE [LARGE SCALE GENOMIC DNA]</scope>
    <source>
        <strain evidence="2 3">ICN19</strain>
    </source>
</reference>
<dbReference type="EMBL" id="VAWE01000001">
    <property type="protein sequence ID" value="TLQ46818.1"/>
    <property type="molecule type" value="Genomic_DNA"/>
</dbReference>
<protein>
    <submittedName>
        <fullName evidence="2">N-acetyltransferase</fullName>
    </submittedName>
</protein>
<accession>A0A5R9E9W9</accession>
<dbReference type="Proteomes" id="UP000305921">
    <property type="component" value="Unassembled WGS sequence"/>
</dbReference>
<gene>
    <name evidence="2" type="ORF">FEF34_31075</name>
</gene>
<evidence type="ECO:0000259" key="1">
    <source>
        <dbReference type="Pfam" id="PF00583"/>
    </source>
</evidence>
<dbReference type="CDD" id="cd04301">
    <property type="entry name" value="NAT_SF"/>
    <property type="match status" value="1"/>
</dbReference>
<dbReference type="OrthoDB" id="9797178at2"/>
<dbReference type="Gene3D" id="3.40.630.30">
    <property type="match status" value="1"/>
</dbReference>
<keyword evidence="3" id="KW-1185">Reference proteome</keyword>
<dbReference type="GO" id="GO:0016747">
    <property type="term" value="F:acyltransferase activity, transferring groups other than amino-acyl groups"/>
    <property type="evidence" value="ECO:0007669"/>
    <property type="project" value="InterPro"/>
</dbReference>
<comment type="caution">
    <text evidence="2">The sequence shown here is derived from an EMBL/GenBank/DDBJ whole genome shotgun (WGS) entry which is preliminary data.</text>
</comment>
<dbReference type="Pfam" id="PF00583">
    <property type="entry name" value="Acetyltransf_1"/>
    <property type="match status" value="1"/>
</dbReference>